<dbReference type="EMBL" id="AFJM02000062">
    <property type="protein sequence ID" value="EMM70941.1"/>
    <property type="molecule type" value="Genomic_DNA"/>
</dbReference>
<reference evidence="3 4" key="1">
    <citation type="submission" date="2013-01" db="EMBL/GenBank/DDBJ databases">
        <authorList>
            <person name="Harkins D.M."/>
            <person name="Durkin A.S."/>
            <person name="Brinkac L.M."/>
            <person name="Haft D.H."/>
            <person name="Selengut J.D."/>
            <person name="Sanka R."/>
            <person name="DePew J."/>
            <person name="Purushe J."/>
            <person name="Hospenthal D.R."/>
            <person name="Murray C.K."/>
            <person name="Pimentel G."/>
            <person name="Wasfy M."/>
            <person name="Vinetz J.M."/>
            <person name="Sutton G.G."/>
            <person name="Nierman W.C."/>
            <person name="Fouts D.E."/>
        </authorList>
    </citation>
    <scope>NUCLEOTIDE SEQUENCE [LARGE SCALE GENOMIC DNA]</scope>
    <source>
        <strain evidence="3 4">2006001855</strain>
    </source>
</reference>
<organism evidence="3 4">
    <name type="scientific">Leptospira weilii str. 2006001855</name>
    <dbReference type="NCBI Taxonomy" id="996804"/>
    <lineage>
        <taxon>Bacteria</taxon>
        <taxon>Pseudomonadati</taxon>
        <taxon>Spirochaetota</taxon>
        <taxon>Spirochaetia</taxon>
        <taxon>Leptospirales</taxon>
        <taxon>Leptospiraceae</taxon>
        <taxon>Leptospira</taxon>
    </lineage>
</organism>
<comment type="caution">
    <text evidence="3">The sequence shown here is derived from an EMBL/GenBank/DDBJ whole genome shotgun (WGS) entry which is preliminary data.</text>
</comment>
<dbReference type="Gene3D" id="1.10.10.2830">
    <property type="match status" value="1"/>
</dbReference>
<evidence type="ECO:0000256" key="1">
    <source>
        <dbReference type="ARBA" id="ARBA00006295"/>
    </source>
</evidence>
<proteinExistence type="inferred from homology"/>
<name>M6FVY4_9LEPT</name>
<dbReference type="Pfam" id="PF02195">
    <property type="entry name" value="ParB_N"/>
    <property type="match status" value="1"/>
</dbReference>
<dbReference type="GO" id="GO:0045881">
    <property type="term" value="P:positive regulation of sporulation resulting in formation of a cellular spore"/>
    <property type="evidence" value="ECO:0007669"/>
    <property type="project" value="TreeGrafter"/>
</dbReference>
<dbReference type="GO" id="GO:0005694">
    <property type="term" value="C:chromosome"/>
    <property type="evidence" value="ECO:0007669"/>
    <property type="project" value="TreeGrafter"/>
</dbReference>
<dbReference type="Gene3D" id="3.90.1530.30">
    <property type="match status" value="1"/>
</dbReference>
<dbReference type="PANTHER" id="PTHR33375:SF1">
    <property type="entry name" value="CHROMOSOME-PARTITIONING PROTEIN PARB-RELATED"/>
    <property type="match status" value="1"/>
</dbReference>
<dbReference type="SMART" id="SM00470">
    <property type="entry name" value="ParB"/>
    <property type="match status" value="1"/>
</dbReference>
<evidence type="ECO:0000313" key="4">
    <source>
        <dbReference type="Proteomes" id="UP000012101"/>
    </source>
</evidence>
<gene>
    <name evidence="3" type="ORF">LEP1GSC038_0613</name>
</gene>
<dbReference type="InterPro" id="IPR050336">
    <property type="entry name" value="Chromosome_partition/occlusion"/>
</dbReference>
<dbReference type="PANTHER" id="PTHR33375">
    <property type="entry name" value="CHROMOSOME-PARTITIONING PROTEIN PARB-RELATED"/>
    <property type="match status" value="1"/>
</dbReference>
<protein>
    <submittedName>
        <fullName evidence="3">ParB-like protein</fullName>
    </submittedName>
</protein>
<dbReference type="InterPro" id="IPR003115">
    <property type="entry name" value="ParB_N"/>
</dbReference>
<comment type="similarity">
    <text evidence="1">Belongs to the ParB family.</text>
</comment>
<dbReference type="SUPFAM" id="SSF110849">
    <property type="entry name" value="ParB/Sulfiredoxin"/>
    <property type="match status" value="1"/>
</dbReference>
<dbReference type="GO" id="GO:0007059">
    <property type="term" value="P:chromosome segregation"/>
    <property type="evidence" value="ECO:0007669"/>
    <property type="project" value="TreeGrafter"/>
</dbReference>
<dbReference type="InterPro" id="IPR036086">
    <property type="entry name" value="ParB/Sulfiredoxin_sf"/>
</dbReference>
<dbReference type="AlphaFoldDB" id="M6FVY4"/>
<evidence type="ECO:0000313" key="3">
    <source>
        <dbReference type="EMBL" id="EMM70941.1"/>
    </source>
</evidence>
<dbReference type="Proteomes" id="UP000012101">
    <property type="component" value="Unassembled WGS sequence"/>
</dbReference>
<feature type="domain" description="ParB-like N-terminal" evidence="2">
    <location>
        <begin position="51"/>
        <end position="142"/>
    </location>
</feature>
<dbReference type="GO" id="GO:0003677">
    <property type="term" value="F:DNA binding"/>
    <property type="evidence" value="ECO:0007669"/>
    <property type="project" value="InterPro"/>
</dbReference>
<sequence length="327" mass="37599">MAQKREIFSLLSTATGSKKMEPEEAEERLPSRANVFLQDLANSNGQNGELRKIKISLIDSKNNPRKTFIQESIEGLAKSIKAQGLIQPIVVKKAGKRFNLIAGERRKLAMTLNGEEFILALVHDVDYIEDEFIPEYKLTENLQREDLSDLESAFSLSEIKERKNYTVTELMNRFGKSESWVKQKLAHAKLADDLVSKNIIPSITLLNKVPTSLIMQLKPHIESNPKEISNWLIPKLQSTELPTRIEFQDFANNLKKTITKPTAIDETKKQLDKKYKITLLIQKIQKDKDLLSVIKKRITQNQKLLDELQNKKRKPKFFYFYLKSAGT</sequence>
<dbReference type="InterPro" id="IPR004437">
    <property type="entry name" value="ParB/RepB/Spo0J"/>
</dbReference>
<evidence type="ECO:0000259" key="2">
    <source>
        <dbReference type="SMART" id="SM00470"/>
    </source>
</evidence>
<accession>M6FVY4</accession>
<dbReference type="NCBIfam" id="TIGR00180">
    <property type="entry name" value="parB_part"/>
    <property type="match status" value="1"/>
</dbReference>